<evidence type="ECO:0000256" key="8">
    <source>
        <dbReference type="ARBA" id="ARBA00022833"/>
    </source>
</evidence>
<proteinExistence type="inferred from homology"/>
<dbReference type="CDD" id="cd01283">
    <property type="entry name" value="cytidine_deaminase"/>
    <property type="match status" value="1"/>
</dbReference>
<evidence type="ECO:0000256" key="4">
    <source>
        <dbReference type="ARBA" id="ARBA00012783"/>
    </source>
</evidence>
<comment type="caution">
    <text evidence="14">The sequence shown here is derived from an EMBL/GenBank/DDBJ whole genome shotgun (WGS) entry which is preliminary data.</text>
</comment>
<dbReference type="EC" id="3.5.4.5" evidence="4 12"/>
<keyword evidence="8 12" id="KW-0862">Zinc</keyword>
<dbReference type="InterPro" id="IPR006262">
    <property type="entry name" value="Cyt_deam_tetra"/>
</dbReference>
<reference evidence="15" key="1">
    <citation type="journal article" date="2019" name="Int. J. Syst. Evol. Microbiol.">
        <title>The Global Catalogue of Microorganisms (GCM) 10K type strain sequencing project: providing services to taxonomists for standard genome sequencing and annotation.</title>
        <authorList>
            <consortium name="The Broad Institute Genomics Platform"/>
            <consortium name="The Broad Institute Genome Sequencing Center for Infectious Disease"/>
            <person name="Wu L."/>
            <person name="Ma J."/>
        </authorList>
    </citation>
    <scope>NUCLEOTIDE SEQUENCE [LARGE SCALE GENOMIC DNA]</scope>
    <source>
        <strain evidence="15">CGMCC 1.13718</strain>
    </source>
</reference>
<evidence type="ECO:0000256" key="11">
    <source>
        <dbReference type="ARBA" id="ARBA00049558"/>
    </source>
</evidence>
<evidence type="ECO:0000259" key="13">
    <source>
        <dbReference type="PROSITE" id="PS51747"/>
    </source>
</evidence>
<accession>A0ABV9TBP7</accession>
<dbReference type="NCBIfam" id="TIGR01354">
    <property type="entry name" value="cyt_deam_tetra"/>
    <property type="match status" value="1"/>
</dbReference>
<keyword evidence="15" id="KW-1185">Reference proteome</keyword>
<comment type="similarity">
    <text evidence="3 12">Belongs to the cytidine and deoxycytidylate deaminase family.</text>
</comment>
<comment type="catalytic activity">
    <reaction evidence="10 12">
        <text>2'-deoxycytidine + H2O + H(+) = 2'-deoxyuridine + NH4(+)</text>
        <dbReference type="Rhea" id="RHEA:13433"/>
        <dbReference type="ChEBI" id="CHEBI:15377"/>
        <dbReference type="ChEBI" id="CHEBI:15378"/>
        <dbReference type="ChEBI" id="CHEBI:15698"/>
        <dbReference type="ChEBI" id="CHEBI:16450"/>
        <dbReference type="ChEBI" id="CHEBI:28938"/>
        <dbReference type="EC" id="3.5.4.5"/>
    </reaction>
</comment>
<dbReference type="NCBIfam" id="NF004064">
    <property type="entry name" value="PRK05578.1"/>
    <property type="match status" value="1"/>
</dbReference>
<evidence type="ECO:0000256" key="12">
    <source>
        <dbReference type="RuleBase" id="RU364006"/>
    </source>
</evidence>
<evidence type="ECO:0000256" key="7">
    <source>
        <dbReference type="ARBA" id="ARBA00022801"/>
    </source>
</evidence>
<feature type="domain" description="CMP/dCMP-type deaminase" evidence="13">
    <location>
        <begin position="5"/>
        <end position="135"/>
    </location>
</feature>
<gene>
    <name evidence="14" type="ORF">ACFPDQ_05855</name>
</gene>
<evidence type="ECO:0000256" key="6">
    <source>
        <dbReference type="ARBA" id="ARBA00022723"/>
    </source>
</evidence>
<comment type="catalytic activity">
    <reaction evidence="11 12">
        <text>cytidine + H2O + H(+) = uridine + NH4(+)</text>
        <dbReference type="Rhea" id="RHEA:16069"/>
        <dbReference type="ChEBI" id="CHEBI:15377"/>
        <dbReference type="ChEBI" id="CHEBI:15378"/>
        <dbReference type="ChEBI" id="CHEBI:16704"/>
        <dbReference type="ChEBI" id="CHEBI:17562"/>
        <dbReference type="ChEBI" id="CHEBI:28938"/>
        <dbReference type="EC" id="3.5.4.5"/>
    </reaction>
</comment>
<dbReference type="InterPro" id="IPR016193">
    <property type="entry name" value="Cytidine_deaminase-like"/>
</dbReference>
<dbReference type="PANTHER" id="PTHR11644">
    <property type="entry name" value="CYTIDINE DEAMINASE"/>
    <property type="match status" value="1"/>
</dbReference>
<organism evidence="14 15">
    <name type="scientific">Pseudofrancisella aestuarii</name>
    <dbReference type="NCBI Taxonomy" id="2670347"/>
    <lineage>
        <taxon>Bacteria</taxon>
        <taxon>Pseudomonadati</taxon>
        <taxon>Pseudomonadota</taxon>
        <taxon>Gammaproteobacteria</taxon>
        <taxon>Thiotrichales</taxon>
        <taxon>Francisellaceae</taxon>
        <taxon>Pseudofrancisella</taxon>
    </lineage>
</organism>
<evidence type="ECO:0000256" key="10">
    <source>
        <dbReference type="ARBA" id="ARBA00049252"/>
    </source>
</evidence>
<evidence type="ECO:0000256" key="3">
    <source>
        <dbReference type="ARBA" id="ARBA00006576"/>
    </source>
</evidence>
<sequence>MTITREDNILIDKAYEAFLNAHAPYSKFKVGAALLMKDGNIINGANVENCTFGLTNCAERTAIFYAFSQGYRKNDIVKIAVLADTEKAVSPCGACRQIMSEHLTLDCPIILTNIARSDIVETNIKELLPYIYELPSDL</sequence>
<dbReference type="GO" id="GO:0004126">
    <property type="term" value="F:cytidine deaminase activity"/>
    <property type="evidence" value="ECO:0007669"/>
    <property type="project" value="UniProtKB-EC"/>
</dbReference>
<name>A0ABV9TBP7_9GAMM</name>
<dbReference type="PROSITE" id="PS00903">
    <property type="entry name" value="CYT_DCMP_DEAMINASES_1"/>
    <property type="match status" value="1"/>
</dbReference>
<evidence type="ECO:0000256" key="5">
    <source>
        <dbReference type="ARBA" id="ARBA00018266"/>
    </source>
</evidence>
<evidence type="ECO:0000256" key="9">
    <source>
        <dbReference type="ARBA" id="ARBA00032005"/>
    </source>
</evidence>
<comment type="cofactor">
    <cofactor evidence="1 12">
        <name>Zn(2+)</name>
        <dbReference type="ChEBI" id="CHEBI:29105"/>
    </cofactor>
</comment>
<evidence type="ECO:0000313" key="15">
    <source>
        <dbReference type="Proteomes" id="UP001595926"/>
    </source>
</evidence>
<dbReference type="InterPro" id="IPR002125">
    <property type="entry name" value="CMP_dCMP_dom"/>
</dbReference>
<dbReference type="Gene3D" id="3.40.140.10">
    <property type="entry name" value="Cytidine Deaminase, domain 2"/>
    <property type="match status" value="1"/>
</dbReference>
<dbReference type="RefSeq" id="WP_119329940.1">
    <property type="nucleotide sequence ID" value="NZ_JBHSJH010000002.1"/>
</dbReference>
<comment type="function">
    <text evidence="2 12">This enzyme scavenges exogenous and endogenous cytidine and 2'-deoxycytidine for UMP synthesis.</text>
</comment>
<protein>
    <recommendedName>
        <fullName evidence="5 12">Cytidine deaminase</fullName>
        <ecNumber evidence="4 12">3.5.4.5</ecNumber>
    </recommendedName>
    <alternativeName>
        <fullName evidence="9 12">Cytidine aminohydrolase</fullName>
    </alternativeName>
</protein>
<evidence type="ECO:0000313" key="14">
    <source>
        <dbReference type="EMBL" id="MFC4892568.1"/>
    </source>
</evidence>
<evidence type="ECO:0000256" key="2">
    <source>
        <dbReference type="ARBA" id="ARBA00003949"/>
    </source>
</evidence>
<dbReference type="SUPFAM" id="SSF53927">
    <property type="entry name" value="Cytidine deaminase-like"/>
    <property type="match status" value="1"/>
</dbReference>
<dbReference type="Pfam" id="PF00383">
    <property type="entry name" value="dCMP_cyt_deam_1"/>
    <property type="match status" value="1"/>
</dbReference>
<keyword evidence="6 12" id="KW-0479">Metal-binding</keyword>
<keyword evidence="7 12" id="KW-0378">Hydrolase</keyword>
<evidence type="ECO:0000256" key="1">
    <source>
        <dbReference type="ARBA" id="ARBA00001947"/>
    </source>
</evidence>
<dbReference type="PANTHER" id="PTHR11644:SF2">
    <property type="entry name" value="CYTIDINE DEAMINASE"/>
    <property type="match status" value="1"/>
</dbReference>
<dbReference type="PROSITE" id="PS51747">
    <property type="entry name" value="CYT_DCMP_DEAMINASES_2"/>
    <property type="match status" value="1"/>
</dbReference>
<dbReference type="InterPro" id="IPR050202">
    <property type="entry name" value="Cyt/Deoxycyt_deaminase"/>
</dbReference>
<dbReference type="InterPro" id="IPR016192">
    <property type="entry name" value="APOBEC/CMP_deaminase_Zn-bd"/>
</dbReference>
<dbReference type="EMBL" id="JBHSJH010000002">
    <property type="protein sequence ID" value="MFC4892568.1"/>
    <property type="molecule type" value="Genomic_DNA"/>
</dbReference>
<dbReference type="Proteomes" id="UP001595926">
    <property type="component" value="Unassembled WGS sequence"/>
</dbReference>